<protein>
    <submittedName>
        <fullName evidence="1">Uncharacterized protein</fullName>
    </submittedName>
</protein>
<evidence type="ECO:0000313" key="2">
    <source>
        <dbReference type="Proteomes" id="UP000199452"/>
    </source>
</evidence>
<evidence type="ECO:0000313" key="1">
    <source>
        <dbReference type="EMBL" id="SDD10034.1"/>
    </source>
</evidence>
<dbReference type="Proteomes" id="UP000199452">
    <property type="component" value="Unassembled WGS sequence"/>
</dbReference>
<keyword evidence="2" id="KW-1185">Reference proteome</keyword>
<accession>A0A1G6S051</accession>
<dbReference type="EMBL" id="FMYP01000084">
    <property type="protein sequence ID" value="SDD10034.1"/>
    <property type="molecule type" value="Genomic_DNA"/>
</dbReference>
<reference evidence="1 2" key="1">
    <citation type="submission" date="2016-09" db="EMBL/GenBank/DDBJ databases">
        <authorList>
            <person name="Capua I."/>
            <person name="De Benedictis P."/>
            <person name="Joannis T."/>
            <person name="Lombin L.H."/>
            <person name="Cattoli G."/>
        </authorList>
    </citation>
    <scope>NUCLEOTIDE SEQUENCE [LARGE SCALE GENOMIC DNA]</scope>
    <source>
        <strain evidence="1 2">A7P-90m</strain>
    </source>
</reference>
<organism evidence="1 2">
    <name type="scientific">Williamwhitmania taraxaci</name>
    <dbReference type="NCBI Taxonomy" id="1640674"/>
    <lineage>
        <taxon>Bacteria</taxon>
        <taxon>Pseudomonadati</taxon>
        <taxon>Bacteroidota</taxon>
        <taxon>Bacteroidia</taxon>
        <taxon>Bacteroidales</taxon>
        <taxon>Williamwhitmaniaceae</taxon>
        <taxon>Williamwhitmania</taxon>
    </lineage>
</organism>
<dbReference type="STRING" id="1640674.SAMN05216323_108411"/>
<proteinExistence type="predicted"/>
<sequence length="49" mass="5854">MPRLRSIIPFCFLKMQKVAYVLFSKKGSCSVYKTEKYEVGYFYKNISNF</sequence>
<dbReference type="AlphaFoldDB" id="A0A1G6S051"/>
<name>A0A1G6S051_9BACT</name>
<gene>
    <name evidence="1" type="ORF">SAMN05216323_108411</name>
</gene>